<dbReference type="AlphaFoldDB" id="R0HPW1"/>
<gene>
    <name evidence="1" type="ORF">CARUB_v10019357mg</name>
</gene>
<organism evidence="1 2">
    <name type="scientific">Capsella rubella</name>
    <dbReference type="NCBI Taxonomy" id="81985"/>
    <lineage>
        <taxon>Eukaryota</taxon>
        <taxon>Viridiplantae</taxon>
        <taxon>Streptophyta</taxon>
        <taxon>Embryophyta</taxon>
        <taxon>Tracheophyta</taxon>
        <taxon>Spermatophyta</taxon>
        <taxon>Magnoliopsida</taxon>
        <taxon>eudicotyledons</taxon>
        <taxon>Gunneridae</taxon>
        <taxon>Pentapetalae</taxon>
        <taxon>rosids</taxon>
        <taxon>malvids</taxon>
        <taxon>Brassicales</taxon>
        <taxon>Brassicaceae</taxon>
        <taxon>Camelineae</taxon>
        <taxon>Capsella</taxon>
    </lineage>
</organism>
<evidence type="ECO:0000313" key="1">
    <source>
        <dbReference type="EMBL" id="EOA25968.1"/>
    </source>
</evidence>
<protein>
    <submittedName>
        <fullName evidence="1">Uncharacterized protein</fullName>
    </submittedName>
</protein>
<keyword evidence="2" id="KW-1185">Reference proteome</keyword>
<accession>R0HPW1</accession>
<evidence type="ECO:0000313" key="2">
    <source>
        <dbReference type="Proteomes" id="UP000029121"/>
    </source>
</evidence>
<reference evidence="2" key="1">
    <citation type="journal article" date="2013" name="Nat. Genet.">
        <title>The Capsella rubella genome and the genomic consequences of rapid mating system evolution.</title>
        <authorList>
            <person name="Slotte T."/>
            <person name="Hazzouri K.M."/>
            <person name="Agren J.A."/>
            <person name="Koenig D."/>
            <person name="Maumus F."/>
            <person name="Guo Y.L."/>
            <person name="Steige K."/>
            <person name="Platts A.E."/>
            <person name="Escobar J.S."/>
            <person name="Newman L.K."/>
            <person name="Wang W."/>
            <person name="Mandakova T."/>
            <person name="Vello E."/>
            <person name="Smith L.M."/>
            <person name="Henz S.R."/>
            <person name="Steffen J."/>
            <person name="Takuno S."/>
            <person name="Brandvain Y."/>
            <person name="Coop G."/>
            <person name="Andolfatto P."/>
            <person name="Hu T.T."/>
            <person name="Blanchette M."/>
            <person name="Clark R.M."/>
            <person name="Quesneville H."/>
            <person name="Nordborg M."/>
            <person name="Gaut B.S."/>
            <person name="Lysak M.A."/>
            <person name="Jenkins J."/>
            <person name="Grimwood J."/>
            <person name="Chapman J."/>
            <person name="Prochnik S."/>
            <person name="Shu S."/>
            <person name="Rokhsar D."/>
            <person name="Schmutz J."/>
            <person name="Weigel D."/>
            <person name="Wright S.I."/>
        </authorList>
    </citation>
    <scope>NUCLEOTIDE SEQUENCE [LARGE SCALE GENOMIC DNA]</scope>
    <source>
        <strain evidence="2">cv. Monte Gargano</strain>
    </source>
</reference>
<name>R0HPW1_9BRAS</name>
<proteinExistence type="predicted"/>
<sequence length="66" mass="7597">MFVLQFRLSIYTQLDYILRRIKGRGIKLNCVVNVLSDVRTDVADGGRSWPCFPSDSFTRFDLLLGL</sequence>
<dbReference type="EMBL" id="KB870809">
    <property type="protein sequence ID" value="EOA25968.1"/>
    <property type="molecule type" value="Genomic_DNA"/>
</dbReference>
<dbReference type="Proteomes" id="UP000029121">
    <property type="component" value="Unassembled WGS sequence"/>
</dbReference>